<sequence>MIMIVTEKTETMSTYIPIYAPASPLSMDIIDEEITENQSHLQSVSTVVEIDNTEKETSKPSSISVGEETYRASCAQVSLEDPSTRNTEYGNAVPTRLEDAAIRMATVKAHVFDIRYSTLETITEAIEEIPEAIEKPRIKDSSKGFKRLLKFGRKSLSSATAGHNMKSDNVSIDGSEADEIGPNSSFSEVYSLKNLISEDETPTASRTQQKCKHSLHAQFI</sequence>
<evidence type="ECO:0000256" key="1">
    <source>
        <dbReference type="SAM" id="MobiDB-lite"/>
    </source>
</evidence>
<comment type="caution">
    <text evidence="2">The sequence shown here is derived from an EMBL/GenBank/DDBJ whole genome shotgun (WGS) entry which is preliminary data.</text>
</comment>
<gene>
    <name evidence="2" type="ORF">LLUT_LOCUS17767</name>
</gene>
<accession>A0AAV1X6V4</accession>
<organism evidence="2 3">
    <name type="scientific">Lupinus luteus</name>
    <name type="common">European yellow lupine</name>
    <dbReference type="NCBI Taxonomy" id="3873"/>
    <lineage>
        <taxon>Eukaryota</taxon>
        <taxon>Viridiplantae</taxon>
        <taxon>Streptophyta</taxon>
        <taxon>Embryophyta</taxon>
        <taxon>Tracheophyta</taxon>
        <taxon>Spermatophyta</taxon>
        <taxon>Magnoliopsida</taxon>
        <taxon>eudicotyledons</taxon>
        <taxon>Gunneridae</taxon>
        <taxon>Pentapetalae</taxon>
        <taxon>rosids</taxon>
        <taxon>fabids</taxon>
        <taxon>Fabales</taxon>
        <taxon>Fabaceae</taxon>
        <taxon>Papilionoideae</taxon>
        <taxon>50 kb inversion clade</taxon>
        <taxon>genistoids sensu lato</taxon>
        <taxon>core genistoids</taxon>
        <taxon>Genisteae</taxon>
        <taxon>Lupinus</taxon>
    </lineage>
</organism>
<keyword evidence="3" id="KW-1185">Reference proteome</keyword>
<name>A0AAV1X6V4_LUPLU</name>
<proteinExistence type="predicted"/>
<evidence type="ECO:0000313" key="3">
    <source>
        <dbReference type="Proteomes" id="UP001497480"/>
    </source>
</evidence>
<dbReference type="Proteomes" id="UP001497480">
    <property type="component" value="Unassembled WGS sequence"/>
</dbReference>
<reference evidence="2 3" key="1">
    <citation type="submission" date="2024-03" db="EMBL/GenBank/DDBJ databases">
        <authorList>
            <person name="Martinez-Hernandez J."/>
        </authorList>
    </citation>
    <scope>NUCLEOTIDE SEQUENCE [LARGE SCALE GENOMIC DNA]</scope>
</reference>
<dbReference type="AlphaFoldDB" id="A0AAV1X6V4"/>
<protein>
    <submittedName>
        <fullName evidence="2">Uncharacterized protein</fullName>
    </submittedName>
</protein>
<feature type="region of interest" description="Disordered" evidence="1">
    <location>
        <begin position="160"/>
        <end position="179"/>
    </location>
</feature>
<dbReference type="EMBL" id="CAXHTB010000012">
    <property type="protein sequence ID" value="CAL0316707.1"/>
    <property type="molecule type" value="Genomic_DNA"/>
</dbReference>
<evidence type="ECO:0000313" key="2">
    <source>
        <dbReference type="EMBL" id="CAL0316707.1"/>
    </source>
</evidence>
<feature type="compositionally biased region" description="Polar residues" evidence="1">
    <location>
        <begin position="160"/>
        <end position="172"/>
    </location>
</feature>